<gene>
    <name evidence="2" type="primary">atp8</name>
</gene>
<keyword evidence="1" id="KW-0812">Transmembrane</keyword>
<keyword evidence="1" id="KW-0472">Membrane</keyword>
<evidence type="ECO:0000256" key="1">
    <source>
        <dbReference type="SAM" id="Phobius"/>
    </source>
</evidence>
<keyword evidence="1" id="KW-1133">Transmembrane helix</keyword>
<geneLocation type="mitochondrion" evidence="2"/>
<feature type="transmembrane region" description="Helical" evidence="1">
    <location>
        <begin position="12"/>
        <end position="31"/>
    </location>
</feature>
<organism evidence="2">
    <name type="scientific">Chrysolagria sp. CHR01</name>
    <dbReference type="NCBI Taxonomy" id="1205615"/>
    <lineage>
        <taxon>Eukaryota</taxon>
        <taxon>Metazoa</taxon>
        <taxon>Ecdysozoa</taxon>
        <taxon>Arthropoda</taxon>
        <taxon>Hexapoda</taxon>
        <taxon>Insecta</taxon>
        <taxon>Pterygota</taxon>
        <taxon>Neoptera</taxon>
        <taxon>Endopterygota</taxon>
        <taxon>Coleoptera</taxon>
        <taxon>Polyphaga</taxon>
        <taxon>Cucujiformia</taxon>
        <taxon>Tenebrionidae</taxon>
        <taxon>Tenebrionidae incertae sedis</taxon>
        <taxon>Chrysolagria</taxon>
    </lineage>
</organism>
<reference evidence="2" key="1">
    <citation type="submission" date="2012-06" db="EMBL/GenBank/DDBJ databases">
        <title>Mitogenomics of the Coleoptera under dense taxon sampling.</title>
        <authorList>
            <person name="Timmermans M.J.T.N."/>
            <person name="Lim J."/>
            <person name="Dodsworth S."/>
            <person name="Haran J."/>
            <person name="Ahrens D."/>
            <person name="Bocak L."/>
            <person name="London A."/>
            <person name="Culverwell L."/>
            <person name="Vogler A.P."/>
        </authorList>
    </citation>
    <scope>NUCLEOTIDE SEQUENCE</scope>
</reference>
<protein>
    <submittedName>
        <fullName evidence="2">ATP synthase F0 subunit 8</fullName>
    </submittedName>
</protein>
<dbReference type="EMBL" id="JX412760">
    <property type="protein sequence ID" value="ALO76509.1"/>
    <property type="molecule type" value="Genomic_DNA"/>
</dbReference>
<evidence type="ECO:0000313" key="2">
    <source>
        <dbReference type="EMBL" id="ALO76509.1"/>
    </source>
</evidence>
<proteinExistence type="predicted"/>
<accession>A0A0S2MP67</accession>
<keyword evidence="2" id="KW-0496">Mitochondrion</keyword>
<dbReference type="AlphaFoldDB" id="A0A0S2MP67"/>
<sequence length="51" mass="6307">MPQMSPLSWLTLMIQFILLFSLFNVMIYFLFEKNKLILKLLKNKKTINWQW</sequence>
<name>A0A0S2MP67_9CUCU</name>